<keyword evidence="5 12" id="KW-0235">DNA replication</keyword>
<organism evidence="16 17">
    <name type="scientific">candidate division WWE3 bacterium RIFCSPLOWO2_01_FULL_39_13</name>
    <dbReference type="NCBI Taxonomy" id="1802624"/>
    <lineage>
        <taxon>Bacteria</taxon>
        <taxon>Katanobacteria</taxon>
    </lineage>
</organism>
<evidence type="ECO:0000256" key="13">
    <source>
        <dbReference type="PIRNR" id="PIRNR002811"/>
    </source>
</evidence>
<dbReference type="InterPro" id="IPR006295">
    <property type="entry name" value="DNA_primase_DnaG"/>
</dbReference>
<dbReference type="SMART" id="SM00493">
    <property type="entry name" value="TOPRIM"/>
    <property type="match status" value="1"/>
</dbReference>
<dbReference type="NCBIfam" id="TIGR01391">
    <property type="entry name" value="dnaG"/>
    <property type="match status" value="1"/>
</dbReference>
<dbReference type="GO" id="GO:0003677">
    <property type="term" value="F:DNA binding"/>
    <property type="evidence" value="ECO:0007669"/>
    <property type="project" value="UniProtKB-KW"/>
</dbReference>
<keyword evidence="2 12" id="KW-0639">Primosome</keyword>
<dbReference type="AlphaFoldDB" id="A0A1F4V3Y4"/>
<gene>
    <name evidence="12" type="primary">dnaG</name>
    <name evidence="16" type="ORF">A2982_00505</name>
</gene>
<dbReference type="GO" id="GO:0008270">
    <property type="term" value="F:zinc ion binding"/>
    <property type="evidence" value="ECO:0007669"/>
    <property type="project" value="UniProtKB-UniRule"/>
</dbReference>
<dbReference type="InterPro" id="IPR019475">
    <property type="entry name" value="DNA_primase_DnaB-bd"/>
</dbReference>
<dbReference type="Gene3D" id="3.40.1360.10">
    <property type="match status" value="1"/>
</dbReference>
<sequence>MDNISAVREKVNIIELINSYVPLKKAGKNYRANCPFHKEKTPSFMVSQDLQRYRCFGCGKSGDIFTFVMEFEGIDFSDALKMLAERAGVTLKFEGGKSKVERDQNKRIVEINKTAARFYAFLLVNHKFGEKARKYLKERGIKSSTIKEFQIGYAPNSWDSLSKHLIKKGYSPKDIVDAGLGKFRTGNKDTYDMFRRRLMFPLLDHMGKIIGFAGRALAKDQEPKYINTPETAIFHKERFLFGLDKAKSYIRQKNEVVIVEGEFDMITPFQAGFKNIAASKGTALTLGQAALVKRYANTAILVFDNDPAGVEASIRGTGILLNAELDLKVASIPAPFKDPDDLAKSDPVKFGEVLQKALPIWDYYFAYASKKYNLSDVFERKKASAFLLEIIKGIENGIVRSTYVKKFSTLFDVPEETVLAMLEKSLQKGSYFEFKRDETSVDPVIIKDGLSEYPGSEIYLLALFAMADKASLKKYLSETPEDYFTNEETRQVLEAMKSEAKAKTFNARSFYDKLTNYKKTSHDLFEKVYLLDLDERLHDPDAFDREIRTAVNRLKKGFLVRMLKDISKAIKKAETVSDSKLIEKLQKEVKKHTADLALAE</sequence>
<dbReference type="STRING" id="1802624.A2982_00505"/>
<dbReference type="SMART" id="SM00400">
    <property type="entry name" value="ZnF_CHCC"/>
    <property type="match status" value="1"/>
</dbReference>
<keyword evidence="6 12" id="KW-0479">Metal-binding</keyword>
<dbReference type="GO" id="GO:0005737">
    <property type="term" value="C:cytoplasm"/>
    <property type="evidence" value="ECO:0007669"/>
    <property type="project" value="TreeGrafter"/>
</dbReference>
<evidence type="ECO:0000313" key="16">
    <source>
        <dbReference type="EMBL" id="OGC51750.1"/>
    </source>
</evidence>
<dbReference type="InterPro" id="IPR013264">
    <property type="entry name" value="DNAG_N"/>
</dbReference>
<keyword evidence="7 12" id="KW-0863">Zinc-finger</keyword>
<evidence type="ECO:0000259" key="15">
    <source>
        <dbReference type="PROSITE" id="PS50880"/>
    </source>
</evidence>
<comment type="cofactor">
    <cofactor evidence="12 13 14">
        <name>Zn(2+)</name>
        <dbReference type="ChEBI" id="CHEBI:29105"/>
    </cofactor>
    <text evidence="12 13 14">Binds 1 zinc ion per monomer.</text>
</comment>
<name>A0A1F4V3Y4_UNCKA</name>
<protein>
    <recommendedName>
        <fullName evidence="12 13">DNA primase</fullName>
        <ecNumber evidence="12">2.7.7.101</ecNumber>
    </recommendedName>
</protein>
<evidence type="ECO:0000256" key="12">
    <source>
        <dbReference type="HAMAP-Rule" id="MF_00974"/>
    </source>
</evidence>
<evidence type="ECO:0000256" key="9">
    <source>
        <dbReference type="ARBA" id="ARBA00022842"/>
    </source>
</evidence>
<evidence type="ECO:0000256" key="8">
    <source>
        <dbReference type="ARBA" id="ARBA00022833"/>
    </source>
</evidence>
<evidence type="ECO:0000256" key="6">
    <source>
        <dbReference type="ARBA" id="ARBA00022723"/>
    </source>
</evidence>
<keyword evidence="8 12" id="KW-0862">Zinc</keyword>
<dbReference type="GO" id="GO:0006269">
    <property type="term" value="P:DNA replication, synthesis of primer"/>
    <property type="evidence" value="ECO:0007669"/>
    <property type="project" value="UniProtKB-UniRule"/>
</dbReference>
<dbReference type="PANTHER" id="PTHR30313:SF2">
    <property type="entry name" value="DNA PRIMASE"/>
    <property type="match status" value="1"/>
</dbReference>
<accession>A0A1F4V3Y4</accession>
<dbReference type="Gene3D" id="3.90.580.10">
    <property type="entry name" value="Zinc finger, CHC2-type domain"/>
    <property type="match status" value="1"/>
</dbReference>
<dbReference type="InterPro" id="IPR030846">
    <property type="entry name" value="DnaG_bac"/>
</dbReference>
<dbReference type="Gene3D" id="3.90.980.10">
    <property type="entry name" value="DNA primase, catalytic core, N-terminal domain"/>
    <property type="match status" value="1"/>
</dbReference>
<dbReference type="FunFam" id="3.90.580.10:FF:000001">
    <property type="entry name" value="DNA primase"/>
    <property type="match status" value="1"/>
</dbReference>
<evidence type="ECO:0000256" key="4">
    <source>
        <dbReference type="ARBA" id="ARBA00022695"/>
    </source>
</evidence>
<feature type="zinc finger region" description="CHC2-type" evidence="12 14">
    <location>
        <begin position="34"/>
        <end position="58"/>
    </location>
</feature>
<dbReference type="GO" id="GO:1990077">
    <property type="term" value="C:primosome complex"/>
    <property type="evidence" value="ECO:0007669"/>
    <property type="project" value="UniProtKB-KW"/>
</dbReference>
<comment type="caution">
    <text evidence="16">The sequence shown here is derived from an EMBL/GenBank/DDBJ whole genome shotgun (WGS) entry which is preliminary data.</text>
</comment>
<comment type="subunit">
    <text evidence="12">Monomer. Interacts with DnaB.</text>
</comment>
<dbReference type="Pfam" id="PF08275">
    <property type="entry name" value="DNAG_N"/>
    <property type="match status" value="1"/>
</dbReference>
<dbReference type="EC" id="2.7.7.101" evidence="12"/>
<evidence type="ECO:0000313" key="17">
    <source>
        <dbReference type="Proteomes" id="UP000178771"/>
    </source>
</evidence>
<proteinExistence type="inferred from homology"/>
<dbReference type="HAMAP" id="MF_00974">
    <property type="entry name" value="DNA_primase_DnaG"/>
    <property type="match status" value="1"/>
</dbReference>
<dbReference type="EMBL" id="MEVH01000014">
    <property type="protein sequence ID" value="OGC51750.1"/>
    <property type="molecule type" value="Genomic_DNA"/>
</dbReference>
<keyword evidence="9" id="KW-0460">Magnesium</keyword>
<dbReference type="PROSITE" id="PS50880">
    <property type="entry name" value="TOPRIM"/>
    <property type="match status" value="1"/>
</dbReference>
<dbReference type="SUPFAM" id="SSF56731">
    <property type="entry name" value="DNA primase core"/>
    <property type="match status" value="1"/>
</dbReference>
<dbReference type="Pfam" id="PF10410">
    <property type="entry name" value="DnaB_bind"/>
    <property type="match status" value="1"/>
</dbReference>
<dbReference type="InterPro" id="IPR002694">
    <property type="entry name" value="Znf_CHC2"/>
</dbReference>
<evidence type="ECO:0000256" key="10">
    <source>
        <dbReference type="ARBA" id="ARBA00023125"/>
    </source>
</evidence>
<evidence type="ECO:0000256" key="11">
    <source>
        <dbReference type="ARBA" id="ARBA00023163"/>
    </source>
</evidence>
<keyword evidence="11 12" id="KW-0804">Transcription</keyword>
<dbReference type="Pfam" id="PF13155">
    <property type="entry name" value="Toprim_2"/>
    <property type="match status" value="1"/>
</dbReference>
<dbReference type="InterPro" id="IPR034151">
    <property type="entry name" value="TOPRIM_DnaG_bac"/>
</dbReference>
<dbReference type="Pfam" id="PF01807">
    <property type="entry name" value="Zn_ribbon_DnaG"/>
    <property type="match status" value="1"/>
</dbReference>
<dbReference type="InterPro" id="IPR006171">
    <property type="entry name" value="TOPRIM_dom"/>
</dbReference>
<evidence type="ECO:0000256" key="14">
    <source>
        <dbReference type="PIRSR" id="PIRSR002811-1"/>
    </source>
</evidence>
<dbReference type="GO" id="GO:0000428">
    <property type="term" value="C:DNA-directed RNA polymerase complex"/>
    <property type="evidence" value="ECO:0007669"/>
    <property type="project" value="UniProtKB-KW"/>
</dbReference>
<evidence type="ECO:0000256" key="2">
    <source>
        <dbReference type="ARBA" id="ARBA00022515"/>
    </source>
</evidence>
<evidence type="ECO:0000256" key="7">
    <source>
        <dbReference type="ARBA" id="ARBA00022771"/>
    </source>
</evidence>
<dbReference type="CDD" id="cd03364">
    <property type="entry name" value="TOPRIM_DnaG_primases"/>
    <property type="match status" value="1"/>
</dbReference>
<dbReference type="GO" id="GO:0003899">
    <property type="term" value="F:DNA-directed RNA polymerase activity"/>
    <property type="evidence" value="ECO:0007669"/>
    <property type="project" value="UniProtKB-UniRule"/>
</dbReference>
<dbReference type="InterPro" id="IPR016136">
    <property type="entry name" value="DNA_helicase_N/primase_C"/>
</dbReference>
<comment type="function">
    <text evidence="12 13">RNA polymerase that catalyzes the synthesis of short RNA molecules used as primers for DNA polymerase during DNA replication.</text>
</comment>
<dbReference type="InterPro" id="IPR036977">
    <property type="entry name" value="DNA_primase_Znf_CHC2"/>
</dbReference>
<dbReference type="PIRSF" id="PIRSF002811">
    <property type="entry name" value="DnaG"/>
    <property type="match status" value="1"/>
</dbReference>
<dbReference type="InterPro" id="IPR037068">
    <property type="entry name" value="DNA_primase_core_N_sf"/>
</dbReference>
<dbReference type="SUPFAM" id="SSF57783">
    <property type="entry name" value="Zinc beta-ribbon"/>
    <property type="match status" value="1"/>
</dbReference>
<feature type="domain" description="Toprim" evidence="15">
    <location>
        <begin position="254"/>
        <end position="335"/>
    </location>
</feature>
<dbReference type="PANTHER" id="PTHR30313">
    <property type="entry name" value="DNA PRIMASE"/>
    <property type="match status" value="1"/>
</dbReference>
<evidence type="ECO:0000256" key="5">
    <source>
        <dbReference type="ARBA" id="ARBA00022705"/>
    </source>
</evidence>
<keyword evidence="3 12" id="KW-0808">Transferase</keyword>
<dbReference type="Proteomes" id="UP000178771">
    <property type="component" value="Unassembled WGS sequence"/>
</dbReference>
<comment type="catalytic activity">
    <reaction evidence="12">
        <text>ssDNA + n NTP = ssDNA/pppN(pN)n-1 hybrid + (n-1) diphosphate.</text>
        <dbReference type="EC" id="2.7.7.101"/>
    </reaction>
</comment>
<reference evidence="16 17" key="1">
    <citation type="journal article" date="2016" name="Nat. Commun.">
        <title>Thousands of microbial genomes shed light on interconnected biogeochemical processes in an aquifer system.</title>
        <authorList>
            <person name="Anantharaman K."/>
            <person name="Brown C.T."/>
            <person name="Hug L.A."/>
            <person name="Sharon I."/>
            <person name="Castelle C.J."/>
            <person name="Probst A.J."/>
            <person name="Thomas B.C."/>
            <person name="Singh A."/>
            <person name="Wilkins M.J."/>
            <person name="Karaoz U."/>
            <person name="Brodie E.L."/>
            <person name="Williams K.H."/>
            <person name="Hubbard S.S."/>
            <person name="Banfield J.F."/>
        </authorList>
    </citation>
    <scope>NUCLEOTIDE SEQUENCE [LARGE SCALE GENOMIC DNA]</scope>
</reference>
<evidence type="ECO:0000256" key="3">
    <source>
        <dbReference type="ARBA" id="ARBA00022679"/>
    </source>
</evidence>
<keyword evidence="10 12" id="KW-0238">DNA-binding</keyword>
<keyword evidence="1 12" id="KW-0240">DNA-directed RNA polymerase</keyword>
<comment type="similarity">
    <text evidence="12 13">Belongs to the DnaG primase family.</text>
</comment>
<keyword evidence="4 12" id="KW-0548">Nucleotidyltransferase</keyword>
<dbReference type="InterPro" id="IPR050219">
    <property type="entry name" value="DnaG_primase"/>
</dbReference>
<comment type="domain">
    <text evidence="12">Contains an N-terminal zinc-binding domain, a central core domain that contains the primase activity, and a C-terminal DnaB-binding domain.</text>
</comment>
<dbReference type="FunFam" id="3.90.980.10:FF:000001">
    <property type="entry name" value="DNA primase"/>
    <property type="match status" value="1"/>
</dbReference>
<evidence type="ECO:0000256" key="1">
    <source>
        <dbReference type="ARBA" id="ARBA00022478"/>
    </source>
</evidence>
<dbReference type="Gene3D" id="1.10.860.10">
    <property type="entry name" value="DNAb Helicase, Chain A"/>
    <property type="match status" value="1"/>
</dbReference>